<dbReference type="GO" id="GO:0001042">
    <property type="term" value="F:RNA polymerase I core binding"/>
    <property type="evidence" value="ECO:0007669"/>
    <property type="project" value="TreeGrafter"/>
</dbReference>
<organism evidence="2 3">
    <name type="scientific">Genlisea aurea</name>
    <dbReference type="NCBI Taxonomy" id="192259"/>
    <lineage>
        <taxon>Eukaryota</taxon>
        <taxon>Viridiplantae</taxon>
        <taxon>Streptophyta</taxon>
        <taxon>Embryophyta</taxon>
        <taxon>Tracheophyta</taxon>
        <taxon>Spermatophyta</taxon>
        <taxon>Magnoliopsida</taxon>
        <taxon>eudicotyledons</taxon>
        <taxon>Gunneridae</taxon>
        <taxon>Pentapetalae</taxon>
        <taxon>asterids</taxon>
        <taxon>lamiids</taxon>
        <taxon>Lamiales</taxon>
        <taxon>Lentibulariaceae</taxon>
        <taxon>Genlisea</taxon>
    </lineage>
</organism>
<accession>S8E8Z8</accession>
<sequence length="367" mass="41332">GDTDFYSRILAAVHYKEHLSTEDVALLVTSLKAMTGAVSSIDIVHHRTLLKTIFDMSLWNYETDVIDALLEFIVSLASSSGKYVDLCLDMLVINFVPPATLPSASYFLEFLKKPQGMAKKNLVLDRVHSTLKDIANVVPLSPLRLEKIVRSRMPNIYTKEVILSMYVENMLRLESGMMGKLVGHMVIVAVMDRLVDLDVELPWDEILQEDFSKGIFDMELEDFDGQADDAMQDGTELTREALLQRFFSGNLVAEKLDSLMVLTFEHLLACFKDGRLSQVFETLLQSFQKTILTAYKSKFAQFVIFYACSLDPEGCGEAFANTLLNLFMSCANPEWRMSAVAYLASYLARAKFLSVSFVASILERLVD</sequence>
<dbReference type="PANTHER" id="PTHR12790:SF0">
    <property type="entry name" value="RNA POLYMERASE I-SPECIFIC TRANSCRIPTION INITIATION FACTOR RRN3-RELATED"/>
    <property type="match status" value="1"/>
</dbReference>
<gene>
    <name evidence="2" type="ORF">M569_05845</name>
</gene>
<dbReference type="GO" id="GO:0005634">
    <property type="term" value="C:nucleus"/>
    <property type="evidence" value="ECO:0007669"/>
    <property type="project" value="TreeGrafter"/>
</dbReference>
<dbReference type="OrthoDB" id="26970at2759"/>
<dbReference type="GO" id="GO:0001181">
    <property type="term" value="F:RNA polymerase I general transcription initiation factor activity"/>
    <property type="evidence" value="ECO:0007669"/>
    <property type="project" value="InterPro"/>
</dbReference>
<protein>
    <submittedName>
        <fullName evidence="2">Uncharacterized protein</fullName>
    </submittedName>
</protein>
<dbReference type="GO" id="GO:0006361">
    <property type="term" value="P:transcription initiation at RNA polymerase I promoter"/>
    <property type="evidence" value="ECO:0007669"/>
    <property type="project" value="InterPro"/>
</dbReference>
<dbReference type="AlphaFoldDB" id="S8E8Z8"/>
<proteinExistence type="inferred from homology"/>
<reference evidence="2 3" key="1">
    <citation type="journal article" date="2013" name="BMC Genomics">
        <title>The miniature genome of a carnivorous plant Genlisea aurea contains a low number of genes and short non-coding sequences.</title>
        <authorList>
            <person name="Leushkin E.V."/>
            <person name="Sutormin R.A."/>
            <person name="Nabieva E.R."/>
            <person name="Penin A.A."/>
            <person name="Kondrashov A.S."/>
            <person name="Logacheva M.D."/>
        </authorList>
    </citation>
    <scope>NUCLEOTIDE SEQUENCE [LARGE SCALE GENOMIC DNA]</scope>
</reference>
<dbReference type="Proteomes" id="UP000015453">
    <property type="component" value="Unassembled WGS sequence"/>
</dbReference>
<feature type="non-terminal residue" evidence="2">
    <location>
        <position position="1"/>
    </location>
</feature>
<comment type="caution">
    <text evidence="2">The sequence shown here is derived from an EMBL/GenBank/DDBJ whole genome shotgun (WGS) entry which is preliminary data.</text>
</comment>
<evidence type="ECO:0000313" key="3">
    <source>
        <dbReference type="Proteomes" id="UP000015453"/>
    </source>
</evidence>
<dbReference type="InterPro" id="IPR007991">
    <property type="entry name" value="RNA_pol_I_trans_ini_fac_RRN3"/>
</dbReference>
<dbReference type="Pfam" id="PF05327">
    <property type="entry name" value="RRN3"/>
    <property type="match status" value="1"/>
</dbReference>
<evidence type="ECO:0000256" key="1">
    <source>
        <dbReference type="ARBA" id="ARBA00010098"/>
    </source>
</evidence>
<comment type="similarity">
    <text evidence="1">Belongs to the RRN3 family.</text>
</comment>
<keyword evidence="3" id="KW-1185">Reference proteome</keyword>
<evidence type="ECO:0000313" key="2">
    <source>
        <dbReference type="EMBL" id="EPS68922.1"/>
    </source>
</evidence>
<dbReference type="EMBL" id="AUSU01002371">
    <property type="protein sequence ID" value="EPS68922.1"/>
    <property type="molecule type" value="Genomic_DNA"/>
</dbReference>
<dbReference type="PANTHER" id="PTHR12790">
    <property type="entry name" value="TRANSCRIPTION INITIATION FACTOR IA RRN3"/>
    <property type="match status" value="1"/>
</dbReference>
<name>S8E8Z8_9LAMI</name>